<protein>
    <submittedName>
        <fullName evidence="12">Uncharacterized protein</fullName>
    </submittedName>
</protein>
<comment type="subcellular location">
    <subcellularLocation>
        <location evidence="1">Secreted</location>
    </subcellularLocation>
</comment>
<proteinExistence type="inferred from homology"/>
<dbReference type="InterPro" id="IPR041469">
    <property type="entry name" value="Subtilisin-like_FN3"/>
</dbReference>
<dbReference type="InterPro" id="IPR022398">
    <property type="entry name" value="Peptidase_S8_His-AS"/>
</dbReference>
<dbReference type="Gene3D" id="2.60.40.2310">
    <property type="match status" value="1"/>
</dbReference>
<evidence type="ECO:0000259" key="9">
    <source>
        <dbReference type="Pfam" id="PF00082"/>
    </source>
</evidence>
<dbReference type="InterPro" id="IPR010259">
    <property type="entry name" value="S8pro/Inhibitor_I9"/>
</dbReference>
<dbReference type="EMBL" id="VOIH02000005">
    <property type="protein sequence ID" value="KAF3445319.1"/>
    <property type="molecule type" value="Genomic_DNA"/>
</dbReference>
<dbReference type="AlphaFoldDB" id="A0A8K0H493"/>
<keyword evidence="6 8" id="KW-0720">Serine protease</keyword>
<dbReference type="Proteomes" id="UP000796880">
    <property type="component" value="Unassembled WGS sequence"/>
</dbReference>
<dbReference type="PRINTS" id="PR00723">
    <property type="entry name" value="SUBTILISIN"/>
</dbReference>
<feature type="domain" description="Peptidase S8/S53" evidence="9">
    <location>
        <begin position="279"/>
        <end position="488"/>
    </location>
</feature>
<accession>A0A8K0H493</accession>
<dbReference type="PROSITE" id="PS00138">
    <property type="entry name" value="SUBTILASE_SER"/>
    <property type="match status" value="1"/>
</dbReference>
<gene>
    <name evidence="12" type="ORF">FNV43_RR10494</name>
</gene>
<keyword evidence="4" id="KW-0732">Signal</keyword>
<dbReference type="Pfam" id="PF05922">
    <property type="entry name" value="Inhibitor_I9"/>
    <property type="match status" value="1"/>
</dbReference>
<comment type="caution">
    <text evidence="12">The sequence shown here is derived from an EMBL/GenBank/DDBJ whole genome shotgun (WGS) entry which is preliminary data.</text>
</comment>
<evidence type="ECO:0000313" key="13">
    <source>
        <dbReference type="Proteomes" id="UP000796880"/>
    </source>
</evidence>
<comment type="similarity">
    <text evidence="2 8">Belongs to the peptidase S8 family.</text>
</comment>
<feature type="active site" description="Charge relay system" evidence="7 8">
    <location>
        <position position="451"/>
    </location>
</feature>
<dbReference type="InterPro" id="IPR000209">
    <property type="entry name" value="Peptidase_S8/S53_dom"/>
</dbReference>
<evidence type="ECO:0000256" key="8">
    <source>
        <dbReference type="PROSITE-ProRule" id="PRU01240"/>
    </source>
</evidence>
<organism evidence="12 13">
    <name type="scientific">Rhamnella rubrinervis</name>
    <dbReference type="NCBI Taxonomy" id="2594499"/>
    <lineage>
        <taxon>Eukaryota</taxon>
        <taxon>Viridiplantae</taxon>
        <taxon>Streptophyta</taxon>
        <taxon>Embryophyta</taxon>
        <taxon>Tracheophyta</taxon>
        <taxon>Spermatophyta</taxon>
        <taxon>Magnoliopsida</taxon>
        <taxon>eudicotyledons</taxon>
        <taxon>Gunneridae</taxon>
        <taxon>Pentapetalae</taxon>
        <taxon>rosids</taxon>
        <taxon>fabids</taxon>
        <taxon>Rosales</taxon>
        <taxon>Rhamnaceae</taxon>
        <taxon>rhamnoid group</taxon>
        <taxon>Rhamneae</taxon>
        <taxon>Rhamnella</taxon>
    </lineage>
</organism>
<evidence type="ECO:0000256" key="4">
    <source>
        <dbReference type="ARBA" id="ARBA00022729"/>
    </source>
</evidence>
<evidence type="ECO:0000256" key="6">
    <source>
        <dbReference type="ARBA" id="ARBA00022825"/>
    </source>
</evidence>
<evidence type="ECO:0000256" key="3">
    <source>
        <dbReference type="ARBA" id="ARBA00022670"/>
    </source>
</evidence>
<dbReference type="InterPro" id="IPR036852">
    <property type="entry name" value="Peptidase_S8/S53_dom_sf"/>
</dbReference>
<dbReference type="OrthoDB" id="10256524at2759"/>
<keyword evidence="5 8" id="KW-0378">Hydrolase</keyword>
<dbReference type="InterPro" id="IPR037045">
    <property type="entry name" value="S8pro/Inhibitor_I9_sf"/>
</dbReference>
<feature type="active site" description="Charge relay system" evidence="7 8">
    <location>
        <position position="168"/>
    </location>
</feature>
<feature type="domain" description="Inhibitor I9" evidence="10">
    <location>
        <begin position="57"/>
        <end position="131"/>
    </location>
</feature>
<evidence type="ECO:0000259" key="10">
    <source>
        <dbReference type="Pfam" id="PF05922"/>
    </source>
</evidence>
<dbReference type="Pfam" id="PF17766">
    <property type="entry name" value="fn3_6"/>
    <property type="match status" value="1"/>
</dbReference>
<dbReference type="Pfam" id="PF00082">
    <property type="entry name" value="Peptidase_S8"/>
    <property type="match status" value="2"/>
</dbReference>
<dbReference type="Gene3D" id="3.40.50.200">
    <property type="entry name" value="Peptidase S8/S53 domain"/>
    <property type="match status" value="2"/>
</dbReference>
<dbReference type="PANTHER" id="PTHR10795">
    <property type="entry name" value="PROPROTEIN CONVERTASE SUBTILISIN/KEXIN"/>
    <property type="match status" value="1"/>
</dbReference>
<dbReference type="InterPro" id="IPR023828">
    <property type="entry name" value="Peptidase_S8_Ser-AS"/>
</dbReference>
<dbReference type="PROSITE" id="PS00137">
    <property type="entry name" value="SUBTILASE_HIS"/>
    <property type="match status" value="1"/>
</dbReference>
<dbReference type="InterPro" id="IPR015500">
    <property type="entry name" value="Peptidase_S8_subtilisin-rel"/>
</dbReference>
<sequence>MEVSSYLQQPNSSVRQLNTGMKAISIFFPLSFFLLISFLGEVKAAVLPAAQNKNGLYIVYLGAAASTNGSLRTQHAQLLRSVLRGKPNAVVRTYKHGFSGFAARLSEEEAHSIAKNPGVVSVFPDPLLNLHTTRSWDFLKYQTALKVDSNSDSNSSSQASDTIIGILDTGIWPESESFNDKGFDPIPSRWKGKCMEASDFSSSNCNRKLIGARFYNDDDERGRVKVQSARDEIGHGTHVASTAAGSSVEGVSYYGLAEGTAKARALVRPDCHRIIPRGGERIIVVCSAGNDGPSTATVANVAPWILTVAASTIDRDFESDVVFGPAGSSNLVKGEGINFSSLNKSADYPLIRGGAAKTSDGDENGASDDHYRPYGKINTVKSLGGIGVIIIDDISRAVAENYAAFPATVISSKDSKDILSYLNSTSMDCQRQRRHPGRQKPSLFNVVSGTSMSCPHVSGIAATVKSKYPTWTPSAIKSAIMTSATQTNNMGAPMTTDSGSTVTPYDHAISNFDGKTSRNVTRIVTNVSGDETTTFVATVDAPTGLNVQVIPDKLQFTKNNQKLSYQVVSLQLHP</sequence>
<evidence type="ECO:0000256" key="2">
    <source>
        <dbReference type="ARBA" id="ARBA00011073"/>
    </source>
</evidence>
<feature type="active site" description="Charge relay system" evidence="7 8">
    <location>
        <position position="235"/>
    </location>
</feature>
<keyword evidence="13" id="KW-1185">Reference proteome</keyword>
<evidence type="ECO:0000259" key="11">
    <source>
        <dbReference type="Pfam" id="PF17766"/>
    </source>
</evidence>
<dbReference type="GO" id="GO:0006508">
    <property type="term" value="P:proteolysis"/>
    <property type="evidence" value="ECO:0007669"/>
    <property type="project" value="UniProtKB-KW"/>
</dbReference>
<feature type="domain" description="Peptidase S8/S53" evidence="9">
    <location>
        <begin position="160"/>
        <end position="258"/>
    </location>
</feature>
<dbReference type="Gene3D" id="3.30.70.80">
    <property type="entry name" value="Peptidase S8 propeptide/proteinase inhibitor I9"/>
    <property type="match status" value="1"/>
</dbReference>
<name>A0A8K0H493_9ROSA</name>
<evidence type="ECO:0000256" key="1">
    <source>
        <dbReference type="ARBA" id="ARBA00004613"/>
    </source>
</evidence>
<dbReference type="SUPFAM" id="SSF52743">
    <property type="entry name" value="Subtilisin-like"/>
    <property type="match status" value="1"/>
</dbReference>
<evidence type="ECO:0000313" key="12">
    <source>
        <dbReference type="EMBL" id="KAF3445319.1"/>
    </source>
</evidence>
<reference evidence="12" key="1">
    <citation type="submission" date="2020-03" db="EMBL/GenBank/DDBJ databases">
        <title>A high-quality chromosome-level genome assembly of a woody plant with both climbing and erect habits, Rhamnella rubrinervis.</title>
        <authorList>
            <person name="Lu Z."/>
            <person name="Yang Y."/>
            <person name="Zhu X."/>
            <person name="Sun Y."/>
        </authorList>
    </citation>
    <scope>NUCLEOTIDE SEQUENCE</scope>
    <source>
        <strain evidence="12">BYM</strain>
        <tissue evidence="12">Leaf</tissue>
    </source>
</reference>
<dbReference type="InterPro" id="IPR045051">
    <property type="entry name" value="SBT"/>
</dbReference>
<dbReference type="Gene3D" id="3.50.30.30">
    <property type="match status" value="1"/>
</dbReference>
<feature type="domain" description="Subtilisin-like protease fibronectin type-III" evidence="11">
    <location>
        <begin position="513"/>
        <end position="568"/>
    </location>
</feature>
<dbReference type="GO" id="GO:0004252">
    <property type="term" value="F:serine-type endopeptidase activity"/>
    <property type="evidence" value="ECO:0007669"/>
    <property type="project" value="UniProtKB-UniRule"/>
</dbReference>
<keyword evidence="3 8" id="KW-0645">Protease</keyword>
<dbReference type="GO" id="GO:0005576">
    <property type="term" value="C:extracellular region"/>
    <property type="evidence" value="ECO:0007669"/>
    <property type="project" value="UniProtKB-SubCell"/>
</dbReference>
<evidence type="ECO:0000256" key="5">
    <source>
        <dbReference type="ARBA" id="ARBA00022801"/>
    </source>
</evidence>
<evidence type="ECO:0000256" key="7">
    <source>
        <dbReference type="PIRSR" id="PIRSR615500-1"/>
    </source>
</evidence>
<dbReference type="PROSITE" id="PS51892">
    <property type="entry name" value="SUBTILASE"/>
    <property type="match status" value="1"/>
</dbReference>